<name>A0ABW0J580_9BURK</name>
<evidence type="ECO:0000256" key="1">
    <source>
        <dbReference type="SAM" id="MobiDB-lite"/>
    </source>
</evidence>
<evidence type="ECO:0000313" key="3">
    <source>
        <dbReference type="Proteomes" id="UP001596103"/>
    </source>
</evidence>
<dbReference type="Proteomes" id="UP001596103">
    <property type="component" value="Unassembled WGS sequence"/>
</dbReference>
<dbReference type="RefSeq" id="WP_377709926.1">
    <property type="nucleotide sequence ID" value="NZ_JBHSMP010000007.1"/>
</dbReference>
<dbReference type="EMBL" id="JBHSMP010000007">
    <property type="protein sequence ID" value="MFC5428206.1"/>
    <property type="molecule type" value="Genomic_DNA"/>
</dbReference>
<evidence type="ECO:0000313" key="2">
    <source>
        <dbReference type="EMBL" id="MFC5428206.1"/>
    </source>
</evidence>
<organism evidence="2 3">
    <name type="scientific">Paraburkholderia denitrificans</name>
    <dbReference type="NCBI Taxonomy" id="694025"/>
    <lineage>
        <taxon>Bacteria</taxon>
        <taxon>Pseudomonadati</taxon>
        <taxon>Pseudomonadota</taxon>
        <taxon>Betaproteobacteria</taxon>
        <taxon>Burkholderiales</taxon>
        <taxon>Burkholderiaceae</taxon>
        <taxon>Paraburkholderia</taxon>
    </lineage>
</organism>
<feature type="region of interest" description="Disordered" evidence="1">
    <location>
        <begin position="1"/>
        <end position="22"/>
    </location>
</feature>
<keyword evidence="3" id="KW-1185">Reference proteome</keyword>
<accession>A0ABW0J580</accession>
<reference evidence="3" key="1">
    <citation type="journal article" date="2019" name="Int. J. Syst. Evol. Microbiol.">
        <title>The Global Catalogue of Microorganisms (GCM) 10K type strain sequencing project: providing services to taxonomists for standard genome sequencing and annotation.</title>
        <authorList>
            <consortium name="The Broad Institute Genomics Platform"/>
            <consortium name="The Broad Institute Genome Sequencing Center for Infectious Disease"/>
            <person name="Wu L."/>
            <person name="Ma J."/>
        </authorList>
    </citation>
    <scope>NUCLEOTIDE SEQUENCE [LARGE SCALE GENOMIC DNA]</scope>
    <source>
        <strain evidence="3">CCUG 56042</strain>
    </source>
</reference>
<comment type="caution">
    <text evidence="2">The sequence shown here is derived from an EMBL/GenBank/DDBJ whole genome shotgun (WGS) entry which is preliminary data.</text>
</comment>
<sequence length="101" mass="11302">MPKSADVPESGTPDNKTGDHAMENQRAFEYMGFDMIAGVDGDHEHGFFISSQRIRSLTEDLTAEVPIDGIAAGRFRHQDNAFDASFDRMRDAIDRRVATNR</sequence>
<gene>
    <name evidence="2" type="ORF">ACFPTO_05195</name>
</gene>
<protein>
    <submittedName>
        <fullName evidence="2">Uncharacterized protein</fullName>
    </submittedName>
</protein>
<proteinExistence type="predicted"/>